<accession>A0A0E9V194</accession>
<reference evidence="1" key="1">
    <citation type="submission" date="2014-11" db="EMBL/GenBank/DDBJ databases">
        <authorList>
            <person name="Amaro Gonzalez C."/>
        </authorList>
    </citation>
    <scope>NUCLEOTIDE SEQUENCE</scope>
</reference>
<name>A0A0E9V194_ANGAN</name>
<protein>
    <submittedName>
        <fullName evidence="1">Uncharacterized protein</fullName>
    </submittedName>
</protein>
<sequence>MRPGSKRHVLCKCNYILVWRGTWVHLHTATRKAAVCTSLPKPHYGKAFPERQGTKNHPEKLHTKYIKTFAQMLMYL</sequence>
<dbReference type="EMBL" id="GBXM01036836">
    <property type="protein sequence ID" value="JAH71741.1"/>
    <property type="molecule type" value="Transcribed_RNA"/>
</dbReference>
<dbReference type="AlphaFoldDB" id="A0A0E9V194"/>
<organism evidence="1">
    <name type="scientific">Anguilla anguilla</name>
    <name type="common">European freshwater eel</name>
    <name type="synonym">Muraena anguilla</name>
    <dbReference type="NCBI Taxonomy" id="7936"/>
    <lineage>
        <taxon>Eukaryota</taxon>
        <taxon>Metazoa</taxon>
        <taxon>Chordata</taxon>
        <taxon>Craniata</taxon>
        <taxon>Vertebrata</taxon>
        <taxon>Euteleostomi</taxon>
        <taxon>Actinopterygii</taxon>
        <taxon>Neopterygii</taxon>
        <taxon>Teleostei</taxon>
        <taxon>Anguilliformes</taxon>
        <taxon>Anguillidae</taxon>
        <taxon>Anguilla</taxon>
    </lineage>
</organism>
<reference evidence="1" key="2">
    <citation type="journal article" date="2015" name="Fish Shellfish Immunol.">
        <title>Early steps in the European eel (Anguilla anguilla)-Vibrio vulnificus interaction in the gills: Role of the RtxA13 toxin.</title>
        <authorList>
            <person name="Callol A."/>
            <person name="Pajuelo D."/>
            <person name="Ebbesson L."/>
            <person name="Teles M."/>
            <person name="MacKenzie S."/>
            <person name="Amaro C."/>
        </authorList>
    </citation>
    <scope>NUCLEOTIDE SEQUENCE</scope>
</reference>
<evidence type="ECO:0000313" key="1">
    <source>
        <dbReference type="EMBL" id="JAH71741.1"/>
    </source>
</evidence>
<proteinExistence type="predicted"/>